<dbReference type="RefSeq" id="WP_073601121.1">
    <property type="nucleotide sequence ID" value="NZ_MRCB01000031.1"/>
</dbReference>
<dbReference type="Proteomes" id="UP000186868">
    <property type="component" value="Unassembled WGS sequence"/>
</dbReference>
<sequence>MLVFIIPLKSPQVSKSWENVCSIFERTLRSVCNQTSSNFKVIVVCNQKPDITYNHPKVIYLVDTFPIPKPEVGFSKELDRTRKMLAGIIYAKKLEGTTHIMLVDADDCVSNRLADYVETHPNEPGWLVTSGYWYRESSNFVKVMRKAFYEYCGTSNILRADIYDVDTYNEENVNKLFKYYRHKIIKKNLENKRVHLAPLPFKGVVYIVHHGENTYYAVGNKHHKISLKSRFLRWKTLLDNRFLTPKIKEEFSLI</sequence>
<accession>A0A1U7H9T2</accession>
<gene>
    <name evidence="1" type="ORF">NIES593_19230</name>
</gene>
<reference evidence="1 2" key="1">
    <citation type="submission" date="2016-11" db="EMBL/GenBank/DDBJ databases">
        <title>Draft Genome Sequences of Nine Cyanobacterial Strains from Diverse Habitats.</title>
        <authorList>
            <person name="Zhu T."/>
            <person name="Hou S."/>
            <person name="Lu X."/>
            <person name="Hess W.R."/>
        </authorList>
    </citation>
    <scope>NUCLEOTIDE SEQUENCE [LARGE SCALE GENOMIC DNA]</scope>
    <source>
        <strain evidence="1 2">NIES-593</strain>
    </source>
</reference>
<dbReference type="CDD" id="cd00761">
    <property type="entry name" value="Glyco_tranf_GTA_type"/>
    <property type="match status" value="1"/>
</dbReference>
<dbReference type="EMBL" id="MRCB01000031">
    <property type="protein sequence ID" value="OKH20357.1"/>
    <property type="molecule type" value="Genomic_DNA"/>
</dbReference>
<keyword evidence="2" id="KW-1185">Reference proteome</keyword>
<organism evidence="1 2">
    <name type="scientific">Hydrococcus rivularis NIES-593</name>
    <dbReference type="NCBI Taxonomy" id="1921803"/>
    <lineage>
        <taxon>Bacteria</taxon>
        <taxon>Bacillati</taxon>
        <taxon>Cyanobacteriota</taxon>
        <taxon>Cyanophyceae</taxon>
        <taxon>Pleurocapsales</taxon>
        <taxon>Hydrococcaceae</taxon>
        <taxon>Hydrococcus</taxon>
    </lineage>
</organism>
<dbReference type="AlphaFoldDB" id="A0A1U7H9T2"/>
<evidence type="ECO:0000313" key="2">
    <source>
        <dbReference type="Proteomes" id="UP000186868"/>
    </source>
</evidence>
<dbReference type="SUPFAM" id="SSF53448">
    <property type="entry name" value="Nucleotide-diphospho-sugar transferases"/>
    <property type="match status" value="1"/>
</dbReference>
<comment type="caution">
    <text evidence="1">The sequence shown here is derived from an EMBL/GenBank/DDBJ whole genome shotgun (WGS) entry which is preliminary data.</text>
</comment>
<dbReference type="InterPro" id="IPR029044">
    <property type="entry name" value="Nucleotide-diphossugar_trans"/>
</dbReference>
<proteinExistence type="predicted"/>
<evidence type="ECO:0000313" key="1">
    <source>
        <dbReference type="EMBL" id="OKH20357.1"/>
    </source>
</evidence>
<dbReference type="Gene3D" id="3.90.550.10">
    <property type="entry name" value="Spore Coat Polysaccharide Biosynthesis Protein SpsA, Chain A"/>
    <property type="match status" value="1"/>
</dbReference>
<dbReference type="STRING" id="1921803.NIES593_19230"/>
<protein>
    <recommendedName>
        <fullName evidence="3">Glycosyltransferase 2-like domain-containing protein</fullName>
    </recommendedName>
</protein>
<evidence type="ECO:0008006" key="3">
    <source>
        <dbReference type="Google" id="ProtNLM"/>
    </source>
</evidence>
<name>A0A1U7H9T2_9CYAN</name>
<dbReference type="OrthoDB" id="506149at2"/>